<protein>
    <submittedName>
        <fullName evidence="1">Uncharacterized protein</fullName>
    </submittedName>
</protein>
<evidence type="ECO:0000313" key="1">
    <source>
        <dbReference type="EMBL" id="KAF6172288.1"/>
    </source>
</evidence>
<evidence type="ECO:0000313" key="2">
    <source>
        <dbReference type="Proteomes" id="UP000541444"/>
    </source>
</evidence>
<keyword evidence="2" id="KW-1185">Reference proteome</keyword>
<reference evidence="1 2" key="1">
    <citation type="journal article" date="2020" name="IScience">
        <title>Genome Sequencing of the Endangered Kingdonia uniflora (Circaeasteraceae, Ranunculales) Reveals Potential Mechanisms of Evolutionary Specialization.</title>
        <authorList>
            <person name="Sun Y."/>
            <person name="Deng T."/>
            <person name="Zhang A."/>
            <person name="Moore M.J."/>
            <person name="Landis J.B."/>
            <person name="Lin N."/>
            <person name="Zhang H."/>
            <person name="Zhang X."/>
            <person name="Huang J."/>
            <person name="Zhang X."/>
            <person name="Sun H."/>
            <person name="Wang H."/>
        </authorList>
    </citation>
    <scope>NUCLEOTIDE SEQUENCE [LARGE SCALE GENOMIC DNA]</scope>
    <source>
        <strain evidence="1">TB1705</strain>
        <tissue evidence="1">Leaf</tissue>
    </source>
</reference>
<proteinExistence type="predicted"/>
<dbReference type="EMBL" id="JACGCM010000440">
    <property type="protein sequence ID" value="KAF6172288.1"/>
    <property type="molecule type" value="Genomic_DNA"/>
</dbReference>
<accession>A0A7J7NZD1</accession>
<organism evidence="1 2">
    <name type="scientific">Kingdonia uniflora</name>
    <dbReference type="NCBI Taxonomy" id="39325"/>
    <lineage>
        <taxon>Eukaryota</taxon>
        <taxon>Viridiplantae</taxon>
        <taxon>Streptophyta</taxon>
        <taxon>Embryophyta</taxon>
        <taxon>Tracheophyta</taxon>
        <taxon>Spermatophyta</taxon>
        <taxon>Magnoliopsida</taxon>
        <taxon>Ranunculales</taxon>
        <taxon>Circaeasteraceae</taxon>
        <taxon>Kingdonia</taxon>
    </lineage>
</organism>
<dbReference type="Proteomes" id="UP000541444">
    <property type="component" value="Unassembled WGS sequence"/>
</dbReference>
<gene>
    <name evidence="1" type="ORF">GIB67_024910</name>
</gene>
<sequence>MLNSCLVHLYQIELIDSISHPRRACIFDELCCKSHVKVELSISISDRNEIY</sequence>
<comment type="caution">
    <text evidence="1">The sequence shown here is derived from an EMBL/GenBank/DDBJ whole genome shotgun (WGS) entry which is preliminary data.</text>
</comment>
<name>A0A7J7NZD1_9MAGN</name>
<dbReference type="AlphaFoldDB" id="A0A7J7NZD1"/>